<dbReference type="KEGG" id="vhl:BME96_11585"/>
<proteinExistence type="predicted"/>
<protein>
    <submittedName>
        <fullName evidence="1">Uncharacterized protein</fullName>
    </submittedName>
</protein>
<dbReference type="EMBL" id="CP017962">
    <property type="protein sequence ID" value="APC48791.1"/>
    <property type="molecule type" value="Genomic_DNA"/>
</dbReference>
<sequence length="71" mass="8569">MVELDDFLYDFHRFANETHNLKDKYEKLPPAEKQRIIDAAPEMIKSPNELFHAIYTWLERVDKEMNITDKD</sequence>
<reference evidence="1 2" key="1">
    <citation type="submission" date="2016-11" db="EMBL/GenBank/DDBJ databases">
        <title>Complete genome sequencing of Virgibacillus halodenitrificans PDB-F2.</title>
        <authorList>
            <person name="Sun Z."/>
            <person name="Zhou Y."/>
            <person name="Li H."/>
        </authorList>
    </citation>
    <scope>NUCLEOTIDE SEQUENCE [LARGE SCALE GENOMIC DNA]</scope>
    <source>
        <strain evidence="1 2">PDB-F2</strain>
    </source>
</reference>
<evidence type="ECO:0000313" key="2">
    <source>
        <dbReference type="Proteomes" id="UP000182945"/>
    </source>
</evidence>
<dbReference type="AlphaFoldDB" id="A0AAC9NLM4"/>
<dbReference type="RefSeq" id="WP_019376081.1">
    <property type="nucleotide sequence ID" value="NZ_CP017962.1"/>
</dbReference>
<organism evidence="1 2">
    <name type="scientific">Virgibacillus halodenitrificans</name>
    <name type="common">Bacillus halodenitrificans</name>
    <dbReference type="NCBI Taxonomy" id="1482"/>
    <lineage>
        <taxon>Bacteria</taxon>
        <taxon>Bacillati</taxon>
        <taxon>Bacillota</taxon>
        <taxon>Bacilli</taxon>
        <taxon>Bacillales</taxon>
        <taxon>Bacillaceae</taxon>
        <taxon>Virgibacillus</taxon>
    </lineage>
</organism>
<gene>
    <name evidence="1" type="ORF">BME96_11585</name>
</gene>
<accession>A0AAC9NLM4</accession>
<name>A0AAC9NLM4_VIRHA</name>
<dbReference type="GeneID" id="71515040"/>
<evidence type="ECO:0000313" key="1">
    <source>
        <dbReference type="EMBL" id="APC48791.1"/>
    </source>
</evidence>
<dbReference type="Proteomes" id="UP000182945">
    <property type="component" value="Chromosome"/>
</dbReference>